<dbReference type="AlphaFoldDB" id="A0A8J4S1M5"/>
<accession>A0A8J4S1M5</accession>
<dbReference type="Proteomes" id="UP000737018">
    <property type="component" value="Unassembled WGS sequence"/>
</dbReference>
<gene>
    <name evidence="2" type="ORF">CMV_002548</name>
</gene>
<name>A0A8J4S1M5_9ROSI</name>
<proteinExistence type="predicted"/>
<feature type="transmembrane region" description="Helical" evidence="1">
    <location>
        <begin position="173"/>
        <end position="191"/>
    </location>
</feature>
<keyword evidence="3" id="KW-1185">Reference proteome</keyword>
<keyword evidence="1" id="KW-1133">Transmembrane helix</keyword>
<evidence type="ECO:0000313" key="3">
    <source>
        <dbReference type="Proteomes" id="UP000737018"/>
    </source>
</evidence>
<reference evidence="2" key="1">
    <citation type="submission" date="2020-03" db="EMBL/GenBank/DDBJ databases">
        <title>Castanea mollissima Vanexum genome sequencing.</title>
        <authorList>
            <person name="Staton M."/>
        </authorList>
    </citation>
    <scope>NUCLEOTIDE SEQUENCE</scope>
    <source>
        <tissue evidence="2">Leaf</tissue>
    </source>
</reference>
<sequence length="243" mass="27389">MQQPIHVKPHSHLSRKPIRLYPVCKMNTSRYNTSTKFAPNSSFIHSSLLLSHQTQVQNSIIYTRKVQTPVVCARRSKRRNGSQRSTRFILQLITTMASKLKILPQPLDLVIAEIGGGDGNGGGFWFWKVLGGGGFDGWRRRRKRNRNLLILGVLVICGLGFLFGKELQLQSNVLGGVLGFGLIGAVLIQWCENRGAKDWIFGFCVGGVLTGLGLRKEEMQKWVERVRVCSPIMQVKKMKKKSW</sequence>
<organism evidence="2 3">
    <name type="scientific">Castanea mollissima</name>
    <name type="common">Chinese chestnut</name>
    <dbReference type="NCBI Taxonomy" id="60419"/>
    <lineage>
        <taxon>Eukaryota</taxon>
        <taxon>Viridiplantae</taxon>
        <taxon>Streptophyta</taxon>
        <taxon>Embryophyta</taxon>
        <taxon>Tracheophyta</taxon>
        <taxon>Spermatophyta</taxon>
        <taxon>Magnoliopsida</taxon>
        <taxon>eudicotyledons</taxon>
        <taxon>Gunneridae</taxon>
        <taxon>Pentapetalae</taxon>
        <taxon>rosids</taxon>
        <taxon>fabids</taxon>
        <taxon>Fagales</taxon>
        <taxon>Fagaceae</taxon>
        <taxon>Castanea</taxon>
    </lineage>
</organism>
<evidence type="ECO:0000256" key="1">
    <source>
        <dbReference type="SAM" id="Phobius"/>
    </source>
</evidence>
<protein>
    <recommendedName>
        <fullName evidence="4">Transmembrane protein</fullName>
    </recommendedName>
</protein>
<evidence type="ECO:0008006" key="4">
    <source>
        <dbReference type="Google" id="ProtNLM"/>
    </source>
</evidence>
<evidence type="ECO:0000313" key="2">
    <source>
        <dbReference type="EMBL" id="KAF3974093.1"/>
    </source>
</evidence>
<keyword evidence="1" id="KW-0812">Transmembrane</keyword>
<comment type="caution">
    <text evidence="2">The sequence shown here is derived from an EMBL/GenBank/DDBJ whole genome shotgun (WGS) entry which is preliminary data.</text>
</comment>
<dbReference type="EMBL" id="JRKL02000184">
    <property type="protein sequence ID" value="KAF3974093.1"/>
    <property type="molecule type" value="Genomic_DNA"/>
</dbReference>
<dbReference type="OrthoDB" id="1738566at2759"/>
<feature type="transmembrane region" description="Helical" evidence="1">
    <location>
        <begin position="148"/>
        <end position="167"/>
    </location>
</feature>
<keyword evidence="1" id="KW-0472">Membrane</keyword>